<dbReference type="EMBL" id="JARBHB010000010">
    <property type="protein sequence ID" value="KAJ8873774.1"/>
    <property type="molecule type" value="Genomic_DNA"/>
</dbReference>
<evidence type="ECO:0000259" key="1">
    <source>
        <dbReference type="Pfam" id="PF14291"/>
    </source>
</evidence>
<organism evidence="2 3">
    <name type="scientific">Dryococelus australis</name>
    <dbReference type="NCBI Taxonomy" id="614101"/>
    <lineage>
        <taxon>Eukaryota</taxon>
        <taxon>Metazoa</taxon>
        <taxon>Ecdysozoa</taxon>
        <taxon>Arthropoda</taxon>
        <taxon>Hexapoda</taxon>
        <taxon>Insecta</taxon>
        <taxon>Pterygota</taxon>
        <taxon>Neoptera</taxon>
        <taxon>Polyneoptera</taxon>
        <taxon>Phasmatodea</taxon>
        <taxon>Verophasmatodea</taxon>
        <taxon>Anareolatae</taxon>
        <taxon>Phasmatidae</taxon>
        <taxon>Eurycanthinae</taxon>
        <taxon>Dryococelus</taxon>
    </lineage>
</organism>
<dbReference type="InterPro" id="IPR025398">
    <property type="entry name" value="DUF4371"/>
</dbReference>
<comment type="caution">
    <text evidence="2">The sequence shown here is derived from an EMBL/GenBank/DDBJ whole genome shotgun (WGS) entry which is preliminary data.</text>
</comment>
<dbReference type="Proteomes" id="UP001159363">
    <property type="component" value="Chromosome 9"/>
</dbReference>
<name>A0ABQ9GP30_9NEOP</name>
<dbReference type="PANTHER" id="PTHR45749">
    <property type="match status" value="1"/>
</dbReference>
<feature type="domain" description="DUF4371" evidence="1">
    <location>
        <begin position="9"/>
        <end position="119"/>
    </location>
</feature>
<sequence length="241" mass="26931">MTWLKRKHNWCSPVIQNEMLQLLVNELMRSIHAQNPVMYCVICNGIHGVSGKEQICICLRYVDEILSPVERSVGLYDTDSTTSEAISNIIFYVLIRLQLSVAHLRGQAYDGASNMSGHKRGVQSLVKEQQQLAPFIHCGAHSANLVIQDSCGASYVIKNSLQLAHNIGVLFSQSLNARHELKKLMKLDSGAPHKTLMSNAMGFRRSQIDGILQNYGLLLDTLEQLKVEKNSHAHGLLEKLE</sequence>
<proteinExistence type="predicted"/>
<keyword evidence="3" id="KW-1185">Reference proteome</keyword>
<reference evidence="2 3" key="1">
    <citation type="submission" date="2023-02" db="EMBL/GenBank/DDBJ databases">
        <title>LHISI_Scaffold_Assembly.</title>
        <authorList>
            <person name="Stuart O.P."/>
            <person name="Cleave R."/>
            <person name="Magrath M.J.L."/>
            <person name="Mikheyev A.S."/>
        </authorList>
    </citation>
    <scope>NUCLEOTIDE SEQUENCE [LARGE SCALE GENOMIC DNA]</scope>
    <source>
        <strain evidence="2">Daus_M_001</strain>
        <tissue evidence="2">Leg muscle</tissue>
    </source>
</reference>
<gene>
    <name evidence="2" type="ORF">PR048_024608</name>
</gene>
<protein>
    <recommendedName>
        <fullName evidence="1">DUF4371 domain-containing protein</fullName>
    </recommendedName>
</protein>
<evidence type="ECO:0000313" key="3">
    <source>
        <dbReference type="Proteomes" id="UP001159363"/>
    </source>
</evidence>
<dbReference type="Pfam" id="PF14291">
    <property type="entry name" value="DUF4371"/>
    <property type="match status" value="1"/>
</dbReference>
<evidence type="ECO:0000313" key="2">
    <source>
        <dbReference type="EMBL" id="KAJ8873774.1"/>
    </source>
</evidence>
<dbReference type="PANTHER" id="PTHR45749:SF21">
    <property type="entry name" value="DUF4371 DOMAIN-CONTAINING PROTEIN"/>
    <property type="match status" value="1"/>
</dbReference>
<accession>A0ABQ9GP30</accession>